<accession>A0A518BVS2</accession>
<dbReference type="AlphaFoldDB" id="A0A518BVS2"/>
<dbReference type="RefSeq" id="WP_145445215.1">
    <property type="nucleotide sequence ID" value="NZ_CP036280.1"/>
</dbReference>
<keyword evidence="3 8" id="KW-0812">Transmembrane</keyword>
<reference evidence="10 11" key="1">
    <citation type="submission" date="2019-02" db="EMBL/GenBank/DDBJ databases">
        <title>Deep-cultivation of Planctomycetes and their phenomic and genomic characterization uncovers novel biology.</title>
        <authorList>
            <person name="Wiegand S."/>
            <person name="Jogler M."/>
            <person name="Boedeker C."/>
            <person name="Pinto D."/>
            <person name="Vollmers J."/>
            <person name="Rivas-Marin E."/>
            <person name="Kohn T."/>
            <person name="Peeters S.H."/>
            <person name="Heuer A."/>
            <person name="Rast P."/>
            <person name="Oberbeckmann S."/>
            <person name="Bunk B."/>
            <person name="Jeske O."/>
            <person name="Meyerdierks A."/>
            <person name="Storesund J.E."/>
            <person name="Kallscheuer N."/>
            <person name="Luecker S."/>
            <person name="Lage O.M."/>
            <person name="Pohl T."/>
            <person name="Merkel B.J."/>
            <person name="Hornburger P."/>
            <person name="Mueller R.-W."/>
            <person name="Bruemmer F."/>
            <person name="Labrenz M."/>
            <person name="Spormann A.M."/>
            <person name="Op den Camp H."/>
            <person name="Overmann J."/>
            <person name="Amann R."/>
            <person name="Jetten M.S.M."/>
            <person name="Mascher T."/>
            <person name="Medema M.H."/>
            <person name="Devos D.P."/>
            <person name="Kaster A.-K."/>
            <person name="Ovreas L."/>
            <person name="Rohde M."/>
            <person name="Galperin M.Y."/>
            <person name="Jogler C."/>
        </authorList>
    </citation>
    <scope>NUCLEOTIDE SEQUENCE [LARGE SCALE GENOMIC DNA]</scope>
    <source>
        <strain evidence="10 11">Pan265</strain>
    </source>
</reference>
<dbReference type="KEGG" id="mcad:Pan265_09200"/>
<organism evidence="10 11">
    <name type="scientific">Mucisphaera calidilacus</name>
    <dbReference type="NCBI Taxonomy" id="2527982"/>
    <lineage>
        <taxon>Bacteria</taxon>
        <taxon>Pseudomonadati</taxon>
        <taxon>Planctomycetota</taxon>
        <taxon>Phycisphaerae</taxon>
        <taxon>Phycisphaerales</taxon>
        <taxon>Phycisphaeraceae</taxon>
        <taxon>Mucisphaera</taxon>
    </lineage>
</organism>
<proteinExistence type="predicted"/>
<evidence type="ECO:0000256" key="4">
    <source>
        <dbReference type="ARBA" id="ARBA00022741"/>
    </source>
</evidence>
<keyword evidence="2" id="KW-1003">Cell membrane</keyword>
<keyword evidence="7 8" id="KW-0472">Membrane</keyword>
<feature type="transmembrane region" description="Helical" evidence="8">
    <location>
        <begin position="59"/>
        <end position="81"/>
    </location>
</feature>
<evidence type="ECO:0000256" key="5">
    <source>
        <dbReference type="ARBA" id="ARBA00022989"/>
    </source>
</evidence>
<keyword evidence="6" id="KW-0051">Antiviral defense</keyword>
<evidence type="ECO:0000256" key="6">
    <source>
        <dbReference type="ARBA" id="ARBA00023118"/>
    </source>
</evidence>
<dbReference type="Pfam" id="PF18967">
    <property type="entry name" value="PycTM"/>
    <property type="match status" value="1"/>
</dbReference>
<feature type="domain" description="Pycsar effector protein" evidence="9">
    <location>
        <begin position="25"/>
        <end position="170"/>
    </location>
</feature>
<evidence type="ECO:0000256" key="8">
    <source>
        <dbReference type="SAM" id="Phobius"/>
    </source>
</evidence>
<evidence type="ECO:0000256" key="2">
    <source>
        <dbReference type="ARBA" id="ARBA00022475"/>
    </source>
</evidence>
<gene>
    <name evidence="10" type="ORF">Pan265_09200</name>
</gene>
<name>A0A518BVS2_9BACT</name>
<evidence type="ECO:0000256" key="1">
    <source>
        <dbReference type="ARBA" id="ARBA00004236"/>
    </source>
</evidence>
<feature type="transmembrane region" description="Helical" evidence="8">
    <location>
        <begin position="27"/>
        <end position="47"/>
    </location>
</feature>
<keyword evidence="5 8" id="KW-1133">Transmembrane helix</keyword>
<keyword evidence="11" id="KW-1185">Reference proteome</keyword>
<sequence>MSRDFYELCYDQYKQEMAEADGLYQKAAVMLGVIPLLGAVMVAIGRVDIVNLCSVRVDVFIFYFAFLVATAALVVSVVFLFKCVCPQKYKTLASMDMWQKWRDDYQRWLDEQDDEWKETTSLDDALFPCICTRLAEAQAINAKINENRRKAFKRSVQLAAIALAAIAMQALFGLLMTLQGV</sequence>
<dbReference type="InterPro" id="IPR043760">
    <property type="entry name" value="PycTM_dom"/>
</dbReference>
<evidence type="ECO:0000256" key="7">
    <source>
        <dbReference type="ARBA" id="ARBA00023136"/>
    </source>
</evidence>
<evidence type="ECO:0000313" key="10">
    <source>
        <dbReference type="EMBL" id="QDU71075.1"/>
    </source>
</evidence>
<keyword evidence="4" id="KW-0547">Nucleotide-binding</keyword>
<dbReference type="EMBL" id="CP036280">
    <property type="protein sequence ID" value="QDU71075.1"/>
    <property type="molecule type" value="Genomic_DNA"/>
</dbReference>
<feature type="transmembrane region" description="Helical" evidence="8">
    <location>
        <begin position="158"/>
        <end position="178"/>
    </location>
</feature>
<dbReference type="Proteomes" id="UP000320386">
    <property type="component" value="Chromosome"/>
</dbReference>
<evidence type="ECO:0000313" key="11">
    <source>
        <dbReference type="Proteomes" id="UP000320386"/>
    </source>
</evidence>
<evidence type="ECO:0000259" key="9">
    <source>
        <dbReference type="Pfam" id="PF18967"/>
    </source>
</evidence>
<comment type="subcellular location">
    <subcellularLocation>
        <location evidence="1">Cell membrane</location>
    </subcellularLocation>
</comment>
<evidence type="ECO:0000256" key="3">
    <source>
        <dbReference type="ARBA" id="ARBA00022692"/>
    </source>
</evidence>
<protein>
    <recommendedName>
        <fullName evidence="9">Pycsar effector protein domain-containing protein</fullName>
    </recommendedName>
</protein>